<organism evidence="1 2">
    <name type="scientific">Brachionus plicatilis</name>
    <name type="common">Marine rotifer</name>
    <name type="synonym">Brachionus muelleri</name>
    <dbReference type="NCBI Taxonomy" id="10195"/>
    <lineage>
        <taxon>Eukaryota</taxon>
        <taxon>Metazoa</taxon>
        <taxon>Spiralia</taxon>
        <taxon>Gnathifera</taxon>
        <taxon>Rotifera</taxon>
        <taxon>Eurotatoria</taxon>
        <taxon>Monogononta</taxon>
        <taxon>Pseudotrocha</taxon>
        <taxon>Ploima</taxon>
        <taxon>Brachionidae</taxon>
        <taxon>Brachionus</taxon>
    </lineage>
</organism>
<keyword evidence="2" id="KW-1185">Reference proteome</keyword>
<reference evidence="1 2" key="1">
    <citation type="journal article" date="2018" name="Sci. Rep.">
        <title>Genomic signatures of local adaptation to the degree of environmental predictability in rotifers.</title>
        <authorList>
            <person name="Franch-Gras L."/>
            <person name="Hahn C."/>
            <person name="Garcia-Roger E.M."/>
            <person name="Carmona M.J."/>
            <person name="Serra M."/>
            <person name="Gomez A."/>
        </authorList>
    </citation>
    <scope>NUCLEOTIDE SEQUENCE [LARGE SCALE GENOMIC DNA]</scope>
    <source>
        <strain evidence="1">HYR1</strain>
    </source>
</reference>
<comment type="caution">
    <text evidence="1">The sequence shown here is derived from an EMBL/GenBank/DDBJ whole genome shotgun (WGS) entry which is preliminary data.</text>
</comment>
<evidence type="ECO:0000313" key="2">
    <source>
        <dbReference type="Proteomes" id="UP000276133"/>
    </source>
</evidence>
<gene>
    <name evidence="1" type="ORF">BpHYR1_044772</name>
</gene>
<accession>A0A3M7R837</accession>
<name>A0A3M7R837_BRAPC</name>
<evidence type="ECO:0000313" key="1">
    <source>
        <dbReference type="EMBL" id="RNA19571.1"/>
    </source>
</evidence>
<dbReference type="AlphaFoldDB" id="A0A3M7R837"/>
<dbReference type="Proteomes" id="UP000276133">
    <property type="component" value="Unassembled WGS sequence"/>
</dbReference>
<protein>
    <submittedName>
        <fullName evidence="1">Uncharacterized protein</fullName>
    </submittedName>
</protein>
<proteinExistence type="predicted"/>
<dbReference type="EMBL" id="REGN01004020">
    <property type="protein sequence ID" value="RNA19571.1"/>
    <property type="molecule type" value="Genomic_DNA"/>
</dbReference>
<sequence>MPAILEILSYFNLLRVCQTRHQLLLIQLIFSNTFFSKVTSFCYQQLIKLSIYVQISNPDLGPTSVWLRLKNLSIMAS</sequence>